<dbReference type="Proteomes" id="UP000542742">
    <property type="component" value="Unassembled WGS sequence"/>
</dbReference>
<evidence type="ECO:0000256" key="2">
    <source>
        <dbReference type="SAM" id="SignalP"/>
    </source>
</evidence>
<evidence type="ECO:0000256" key="1">
    <source>
        <dbReference type="SAM" id="MobiDB-lite"/>
    </source>
</evidence>
<dbReference type="InterPro" id="IPR046172">
    <property type="entry name" value="DUF6174"/>
</dbReference>
<dbReference type="PROSITE" id="PS51257">
    <property type="entry name" value="PROKAR_LIPOPROTEIN"/>
    <property type="match status" value="1"/>
</dbReference>
<keyword evidence="4" id="KW-1185">Reference proteome</keyword>
<protein>
    <recommendedName>
        <fullName evidence="5">Lipoprotein</fullName>
    </recommendedName>
</protein>
<comment type="caution">
    <text evidence="3">The sequence shown here is derived from an EMBL/GenBank/DDBJ whole genome shotgun (WGS) entry which is preliminary data.</text>
</comment>
<sequence>MLLRKLPWAVALVALAAGCTSSDPSPAPTGTTAASPPAWSEPASYSYVLTRGCDAAQPLGRYQVKVASGVVSSADRLDATAVSPSAGADEDLGPATGDSGEEIEAFTLSELVEMAKTATDDGAEVATTYDTADGHPVKVSIDVGEGPECWNVSDYAVS</sequence>
<feature type="region of interest" description="Disordered" evidence="1">
    <location>
        <begin position="20"/>
        <end position="40"/>
    </location>
</feature>
<evidence type="ECO:0000313" key="3">
    <source>
        <dbReference type="EMBL" id="MBB4694138.1"/>
    </source>
</evidence>
<accession>A0A7W7CT12</accession>
<evidence type="ECO:0008006" key="5">
    <source>
        <dbReference type="Google" id="ProtNLM"/>
    </source>
</evidence>
<proteinExistence type="predicted"/>
<dbReference type="EMBL" id="JACHMF010000001">
    <property type="protein sequence ID" value="MBB4694138.1"/>
    <property type="molecule type" value="Genomic_DNA"/>
</dbReference>
<name>A0A7W7CT12_9ACTN</name>
<feature type="chain" id="PRO_5039304127" description="Lipoprotein" evidence="2">
    <location>
        <begin position="17"/>
        <end position="158"/>
    </location>
</feature>
<evidence type="ECO:0000313" key="4">
    <source>
        <dbReference type="Proteomes" id="UP000542742"/>
    </source>
</evidence>
<keyword evidence="2" id="KW-0732">Signal</keyword>
<feature type="signal peptide" evidence="2">
    <location>
        <begin position="1"/>
        <end position="16"/>
    </location>
</feature>
<dbReference type="RefSeq" id="WP_184952668.1">
    <property type="nucleotide sequence ID" value="NZ_BOMC01000039.1"/>
</dbReference>
<dbReference type="Pfam" id="PF19671">
    <property type="entry name" value="DUF6174"/>
    <property type="match status" value="1"/>
</dbReference>
<feature type="region of interest" description="Disordered" evidence="1">
    <location>
        <begin position="81"/>
        <end position="100"/>
    </location>
</feature>
<reference evidence="3 4" key="1">
    <citation type="submission" date="2020-08" db="EMBL/GenBank/DDBJ databases">
        <title>Sequencing the genomes of 1000 actinobacteria strains.</title>
        <authorList>
            <person name="Klenk H.-P."/>
        </authorList>
    </citation>
    <scope>NUCLEOTIDE SEQUENCE [LARGE SCALE GENOMIC DNA]</scope>
    <source>
        <strain evidence="3 4">DSM 45518</strain>
    </source>
</reference>
<gene>
    <name evidence="3" type="ORF">BKA14_004286</name>
</gene>
<organism evidence="3 4">
    <name type="scientific">Paractinoplanes abujensis</name>
    <dbReference type="NCBI Taxonomy" id="882441"/>
    <lineage>
        <taxon>Bacteria</taxon>
        <taxon>Bacillati</taxon>
        <taxon>Actinomycetota</taxon>
        <taxon>Actinomycetes</taxon>
        <taxon>Micromonosporales</taxon>
        <taxon>Micromonosporaceae</taxon>
        <taxon>Paractinoplanes</taxon>
    </lineage>
</organism>
<dbReference type="AlphaFoldDB" id="A0A7W7CT12"/>